<feature type="transmembrane region" description="Helical" evidence="2">
    <location>
        <begin position="12"/>
        <end position="30"/>
    </location>
</feature>
<protein>
    <recommendedName>
        <fullName evidence="3">Glucose/Sorbosone dehydrogenase domain-containing protein</fullName>
    </recommendedName>
</protein>
<dbReference type="InterPro" id="IPR012938">
    <property type="entry name" value="Glc/Sorbosone_DH"/>
</dbReference>
<dbReference type="AlphaFoldDB" id="A0A1F5MFZ4"/>
<dbReference type="InterPro" id="IPR011042">
    <property type="entry name" value="6-blade_b-propeller_TolB-like"/>
</dbReference>
<proteinExistence type="predicted"/>
<reference evidence="4 5" key="1">
    <citation type="journal article" date="2016" name="Nat. Commun.">
        <title>Thousands of microbial genomes shed light on interconnected biogeochemical processes in an aquifer system.</title>
        <authorList>
            <person name="Anantharaman K."/>
            <person name="Brown C.T."/>
            <person name="Hug L.A."/>
            <person name="Sharon I."/>
            <person name="Castelle C.J."/>
            <person name="Probst A.J."/>
            <person name="Thomas B.C."/>
            <person name="Singh A."/>
            <person name="Wilkins M.J."/>
            <person name="Karaoz U."/>
            <person name="Brodie E.L."/>
            <person name="Williams K.H."/>
            <person name="Hubbard S.S."/>
            <person name="Banfield J.F."/>
        </authorList>
    </citation>
    <scope>NUCLEOTIDE SEQUENCE [LARGE SCALE GENOMIC DNA]</scope>
</reference>
<dbReference type="SUPFAM" id="SSF50952">
    <property type="entry name" value="Soluble quinoprotein glucose dehydrogenase"/>
    <property type="match status" value="1"/>
</dbReference>
<feature type="region of interest" description="Disordered" evidence="1">
    <location>
        <begin position="352"/>
        <end position="376"/>
    </location>
</feature>
<feature type="domain" description="Glucose/Sorbosone dehydrogenase" evidence="3">
    <location>
        <begin position="63"/>
        <end position="356"/>
    </location>
</feature>
<dbReference type="PANTHER" id="PTHR19328">
    <property type="entry name" value="HEDGEHOG-INTERACTING PROTEIN"/>
    <property type="match status" value="1"/>
</dbReference>
<keyword evidence="2" id="KW-0812">Transmembrane</keyword>
<keyword evidence="2" id="KW-0472">Membrane</keyword>
<evidence type="ECO:0000256" key="2">
    <source>
        <dbReference type="SAM" id="Phobius"/>
    </source>
</evidence>
<evidence type="ECO:0000313" key="5">
    <source>
        <dbReference type="Proteomes" id="UP000178859"/>
    </source>
</evidence>
<evidence type="ECO:0000259" key="3">
    <source>
        <dbReference type="Pfam" id="PF07995"/>
    </source>
</evidence>
<feature type="compositionally biased region" description="Basic and acidic residues" evidence="1">
    <location>
        <begin position="357"/>
        <end position="367"/>
    </location>
</feature>
<gene>
    <name evidence="4" type="ORF">A3I48_00810</name>
</gene>
<sequence>MLMLYLMTKRSWFAVVLTLIIGILGLGYLYSQGRQEEPGKNTKVTREQPSITQKDMKVIAQNLNIPWEVVFLPDGEILITERPGTLLLIKNKQKIPIEGVEHIGEGGLLGLAIHPEFNKNHWVYLYLTTKSPSGLTNKVMRYQLDGNKLSNGQTILQGIAGSSNHDGGRIAFDPDGYLYITTGDAQNPDSAQDRNSLNGKILRIKDDGNIPSDNPFRNAVFSYGHRNSQGLAWDDQKSLWATEHGRSGIQSGLDELNLIEKGKNYGWPVIQGDEKREGMVSPVIHSGSNTTWAPSGAVFHEGSIFFVGLRGETLYKYKIADKSFKEYFKGQFGRLRTVTANPDGNLYIITNNTDGRGTPRENDDKLIKVNPNTLKD</sequence>
<dbReference type="InterPro" id="IPR011041">
    <property type="entry name" value="Quinoprot_gluc/sorb_DH_b-prop"/>
</dbReference>
<organism evidence="4 5">
    <name type="scientific">Candidatus Daviesbacteria bacterium RIFCSPLOWO2_02_FULL_36_7</name>
    <dbReference type="NCBI Taxonomy" id="1797792"/>
    <lineage>
        <taxon>Bacteria</taxon>
        <taxon>Candidatus Daviesiibacteriota</taxon>
    </lineage>
</organism>
<dbReference type="EMBL" id="MFDT01000071">
    <property type="protein sequence ID" value="OGE64275.1"/>
    <property type="molecule type" value="Genomic_DNA"/>
</dbReference>
<evidence type="ECO:0000256" key="1">
    <source>
        <dbReference type="SAM" id="MobiDB-lite"/>
    </source>
</evidence>
<evidence type="ECO:0000313" key="4">
    <source>
        <dbReference type="EMBL" id="OGE64275.1"/>
    </source>
</evidence>
<name>A0A1F5MFZ4_9BACT</name>
<dbReference type="Pfam" id="PF07995">
    <property type="entry name" value="GSDH"/>
    <property type="match status" value="1"/>
</dbReference>
<dbReference type="PANTHER" id="PTHR19328:SF13">
    <property type="entry name" value="HIPL1 PROTEIN"/>
    <property type="match status" value="1"/>
</dbReference>
<comment type="caution">
    <text evidence="4">The sequence shown here is derived from an EMBL/GenBank/DDBJ whole genome shotgun (WGS) entry which is preliminary data.</text>
</comment>
<dbReference type="Proteomes" id="UP000178859">
    <property type="component" value="Unassembled WGS sequence"/>
</dbReference>
<accession>A0A1F5MFZ4</accession>
<dbReference type="Gene3D" id="2.120.10.30">
    <property type="entry name" value="TolB, C-terminal domain"/>
    <property type="match status" value="1"/>
</dbReference>
<keyword evidence="2" id="KW-1133">Transmembrane helix</keyword>